<dbReference type="InterPro" id="IPR011009">
    <property type="entry name" value="Kinase-like_dom_sf"/>
</dbReference>
<evidence type="ECO:0000259" key="2">
    <source>
        <dbReference type="PROSITE" id="PS50011"/>
    </source>
</evidence>
<dbReference type="EMBL" id="CAKOGP040001759">
    <property type="protein sequence ID" value="CAJ1950164.1"/>
    <property type="molecule type" value="Genomic_DNA"/>
</dbReference>
<dbReference type="Gene3D" id="3.30.200.20">
    <property type="entry name" value="Phosphorylase Kinase, domain 1"/>
    <property type="match status" value="1"/>
</dbReference>
<dbReference type="Proteomes" id="UP001295423">
    <property type="component" value="Unassembled WGS sequence"/>
</dbReference>
<feature type="region of interest" description="Disordered" evidence="1">
    <location>
        <begin position="421"/>
        <end position="466"/>
    </location>
</feature>
<feature type="compositionally biased region" description="Basic and acidic residues" evidence="1">
    <location>
        <begin position="421"/>
        <end position="431"/>
    </location>
</feature>
<dbReference type="GO" id="GO:0004674">
    <property type="term" value="F:protein serine/threonine kinase activity"/>
    <property type="evidence" value="ECO:0007669"/>
    <property type="project" value="TreeGrafter"/>
</dbReference>
<evidence type="ECO:0000313" key="3">
    <source>
        <dbReference type="EMBL" id="CAJ1950164.1"/>
    </source>
</evidence>
<dbReference type="InterPro" id="IPR051681">
    <property type="entry name" value="Ser/Thr_Kinases-Pseudokinases"/>
</dbReference>
<feature type="domain" description="Protein kinase" evidence="2">
    <location>
        <begin position="83"/>
        <end position="416"/>
    </location>
</feature>
<name>A0AAD2JH69_9STRA</name>
<gene>
    <name evidence="3" type="ORF">CYCCA115_LOCUS12454</name>
</gene>
<proteinExistence type="predicted"/>
<dbReference type="SMART" id="SM00220">
    <property type="entry name" value="S_TKc"/>
    <property type="match status" value="1"/>
</dbReference>
<dbReference type="SUPFAM" id="SSF56112">
    <property type="entry name" value="Protein kinase-like (PK-like)"/>
    <property type="match status" value="1"/>
</dbReference>
<sequence>MTQKPLHLQPLANVDRTKASRKSTLHEEYSISHCGPESCELKDHDEDEDAEFAQSLYREIVSECRFVSPESLKEIPRFTSNEVLEGLALGKGGFGTINAVKGFSLHARKQRQVVKTSLGHAGNIDESGHDGEIQARQFIASHCHHSNGDARYALKRLQRKTIADHLLCLQGMTDLANEALFLGSIEHPNIIKLRGMAHADMMSKDFFLILDRLYDTLATRLVKWKTEEKKLSGLKRMFCKRCVLHRRYLQADRLNHAADLASALSYLHQNGILHRDLKPDNIGFDVQGGIKIFDFGLARELPKKTKTSYNKFHLTKSAGTPRYMAPEVVTGRYNQACDVYSTGLLVWQFITLKRPFKDKKCLEDFEEKVWSPNGPQCRPTIPKKVSPGLRQLLVRSWNHNFEDRPSALELENELRFQASQKEDNMLEKENDSELGSPASNKTMERGSTFLLPPGDSDESLESDSKEVARERTAFDFFGVSARSILMRSDRSEVFKSFRSLPER</sequence>
<evidence type="ECO:0000313" key="4">
    <source>
        <dbReference type="Proteomes" id="UP001295423"/>
    </source>
</evidence>
<accession>A0AAD2JH69</accession>
<dbReference type="GO" id="GO:0005524">
    <property type="term" value="F:ATP binding"/>
    <property type="evidence" value="ECO:0007669"/>
    <property type="project" value="InterPro"/>
</dbReference>
<dbReference type="AlphaFoldDB" id="A0AAD2JH69"/>
<dbReference type="PANTHER" id="PTHR44329">
    <property type="entry name" value="SERINE/THREONINE-PROTEIN KINASE TNNI3K-RELATED"/>
    <property type="match status" value="1"/>
</dbReference>
<keyword evidence="4" id="KW-1185">Reference proteome</keyword>
<reference evidence="3" key="1">
    <citation type="submission" date="2023-08" db="EMBL/GenBank/DDBJ databases">
        <authorList>
            <person name="Audoor S."/>
            <person name="Bilcke G."/>
        </authorList>
    </citation>
    <scope>NUCLEOTIDE SEQUENCE</scope>
</reference>
<organism evidence="3 4">
    <name type="scientific">Cylindrotheca closterium</name>
    <dbReference type="NCBI Taxonomy" id="2856"/>
    <lineage>
        <taxon>Eukaryota</taxon>
        <taxon>Sar</taxon>
        <taxon>Stramenopiles</taxon>
        <taxon>Ochrophyta</taxon>
        <taxon>Bacillariophyta</taxon>
        <taxon>Bacillariophyceae</taxon>
        <taxon>Bacillariophycidae</taxon>
        <taxon>Bacillariales</taxon>
        <taxon>Bacillariaceae</taxon>
        <taxon>Cylindrotheca</taxon>
    </lineage>
</organism>
<dbReference type="PROSITE" id="PS50011">
    <property type="entry name" value="PROTEIN_KINASE_DOM"/>
    <property type="match status" value="1"/>
</dbReference>
<evidence type="ECO:0000256" key="1">
    <source>
        <dbReference type="SAM" id="MobiDB-lite"/>
    </source>
</evidence>
<dbReference type="Gene3D" id="1.10.510.10">
    <property type="entry name" value="Transferase(Phosphotransferase) domain 1"/>
    <property type="match status" value="1"/>
</dbReference>
<dbReference type="Pfam" id="PF00069">
    <property type="entry name" value="Pkinase"/>
    <property type="match status" value="1"/>
</dbReference>
<dbReference type="InterPro" id="IPR000719">
    <property type="entry name" value="Prot_kinase_dom"/>
</dbReference>
<comment type="caution">
    <text evidence="3">The sequence shown here is derived from an EMBL/GenBank/DDBJ whole genome shotgun (WGS) entry which is preliminary data.</text>
</comment>
<protein>
    <recommendedName>
        <fullName evidence="2">Protein kinase domain-containing protein</fullName>
    </recommendedName>
</protein>